<dbReference type="Pfam" id="PF00001">
    <property type="entry name" value="7tm_1"/>
    <property type="match status" value="1"/>
</dbReference>
<evidence type="ECO:0000256" key="9">
    <source>
        <dbReference type="SAM" id="Phobius"/>
    </source>
</evidence>
<dbReference type="RefSeq" id="XP_063596881.1">
    <property type="nucleotide sequence ID" value="XM_063740811.1"/>
</dbReference>
<comment type="subcellular location">
    <subcellularLocation>
        <location evidence="1">Membrane</location>
        <topology evidence="1">Multi-pass membrane protein</topology>
    </subcellularLocation>
</comment>
<evidence type="ECO:0000256" key="6">
    <source>
        <dbReference type="ARBA" id="ARBA00023136"/>
    </source>
</evidence>
<dbReference type="AlphaFoldDB" id="A0A8E4JC92"/>
<dbReference type="PROSITE" id="PS50262">
    <property type="entry name" value="G_PROTEIN_RECEP_F1_2"/>
    <property type="match status" value="1"/>
</dbReference>
<keyword evidence="8" id="KW-0807">Transducer</keyword>
<dbReference type="EMBL" id="MN095233">
    <property type="protein sequence ID" value="QMX76590.1"/>
    <property type="molecule type" value="mRNA"/>
</dbReference>
<name>A0A8E4JC92_PENIN</name>
<dbReference type="SUPFAM" id="SSF81321">
    <property type="entry name" value="Family A G protein-coupled receptor-like"/>
    <property type="match status" value="1"/>
</dbReference>
<feature type="transmembrane region" description="Helical" evidence="9">
    <location>
        <begin position="308"/>
        <end position="326"/>
    </location>
</feature>
<evidence type="ECO:0000259" key="10">
    <source>
        <dbReference type="PROSITE" id="PS50262"/>
    </source>
</evidence>
<dbReference type="GO" id="GO:0005886">
    <property type="term" value="C:plasma membrane"/>
    <property type="evidence" value="ECO:0007669"/>
    <property type="project" value="TreeGrafter"/>
</dbReference>
<feature type="transmembrane region" description="Helical" evidence="9">
    <location>
        <begin position="196"/>
        <end position="214"/>
    </location>
</feature>
<evidence type="ECO:0000256" key="2">
    <source>
        <dbReference type="ARBA" id="ARBA00010663"/>
    </source>
</evidence>
<feature type="transmembrane region" description="Helical" evidence="9">
    <location>
        <begin position="156"/>
        <end position="184"/>
    </location>
</feature>
<dbReference type="CDD" id="cd14993">
    <property type="entry name" value="7tmA_CCKR-like"/>
    <property type="match status" value="1"/>
</dbReference>
<organism evidence="11">
    <name type="scientific">Penaeus indicus</name>
    <name type="common">Indian white prawn</name>
    <name type="synonym">Fenneropenaeus indicus</name>
    <dbReference type="NCBI Taxonomy" id="29960"/>
    <lineage>
        <taxon>Eukaryota</taxon>
        <taxon>Metazoa</taxon>
        <taxon>Ecdysozoa</taxon>
        <taxon>Arthropoda</taxon>
        <taxon>Crustacea</taxon>
        <taxon>Multicrustacea</taxon>
        <taxon>Malacostraca</taxon>
        <taxon>Eumalacostraca</taxon>
        <taxon>Eucarida</taxon>
        <taxon>Decapoda</taxon>
        <taxon>Dendrobranchiata</taxon>
        <taxon>Penaeoidea</taxon>
        <taxon>Penaeidae</taxon>
        <taxon>Penaeus</taxon>
    </lineage>
</organism>
<keyword evidence="3 9" id="KW-0812">Transmembrane</keyword>
<evidence type="ECO:0000256" key="5">
    <source>
        <dbReference type="ARBA" id="ARBA00023040"/>
    </source>
</evidence>
<evidence type="ECO:0000256" key="1">
    <source>
        <dbReference type="ARBA" id="ARBA00004141"/>
    </source>
</evidence>
<feature type="transmembrane region" description="Helical" evidence="9">
    <location>
        <begin position="256"/>
        <end position="279"/>
    </location>
</feature>
<feature type="transmembrane region" description="Helical" evidence="9">
    <location>
        <begin position="115"/>
        <end position="136"/>
    </location>
</feature>
<proteinExistence type="evidence at transcript level"/>
<dbReference type="PANTHER" id="PTHR45695">
    <property type="entry name" value="LEUCOKININ RECEPTOR-RELATED"/>
    <property type="match status" value="1"/>
</dbReference>
<evidence type="ECO:0000256" key="3">
    <source>
        <dbReference type="ARBA" id="ARBA00022692"/>
    </source>
</evidence>
<evidence type="ECO:0000256" key="4">
    <source>
        <dbReference type="ARBA" id="ARBA00022989"/>
    </source>
</evidence>
<keyword evidence="7" id="KW-0675">Receptor</keyword>
<dbReference type="PANTHER" id="PTHR45695:SF22">
    <property type="entry name" value="G-PROTEIN COUPLED RECEPTORS FAMILY 1 PROFILE DOMAIN-CONTAINING PROTEIN"/>
    <property type="match status" value="1"/>
</dbReference>
<dbReference type="InterPro" id="IPR000276">
    <property type="entry name" value="GPCR_Rhodpsn"/>
</dbReference>
<evidence type="ECO:0000256" key="8">
    <source>
        <dbReference type="ARBA" id="ARBA00023224"/>
    </source>
</evidence>
<keyword evidence="6 9" id="KW-0472">Membrane</keyword>
<dbReference type="InterPro" id="IPR017452">
    <property type="entry name" value="GPCR_Rhodpsn_7TM"/>
</dbReference>
<accession>A0A8E4JC92</accession>
<feature type="domain" description="G-protein coupled receptors family 1 profile" evidence="10">
    <location>
        <begin position="94"/>
        <end position="371"/>
    </location>
</feature>
<reference evidence="11" key="1">
    <citation type="submission" date="2019-06" db="EMBL/GenBank/DDBJ databases">
        <title>Molecular mechanism of ligand - receptor interaction in Penaeus indicus.</title>
        <authorList>
            <person name="James N."/>
            <person name="Tomy S."/>
        </authorList>
    </citation>
    <scope>NUCLEOTIDE SEQUENCE</scope>
    <source>
        <tissue evidence="11">Hepatopancreas</tissue>
    </source>
</reference>
<comment type="similarity">
    <text evidence="2">Belongs to the G-protein coupled receptor 1 family.</text>
</comment>
<sequence length="585" mass="65480">MALSSMDVRPPMALEVTLPPTWATTELPFSTTAFMEDVMNETFGAGGPCQSDGRLIDFSEFDYPYRKDTWIPITWREVLKIVAYMIVFLVSVAGNLLVILVVYYNAHMRNSTNTYLVNLAVADLLVTFGCMWVHIIRHLSHPNYVLPAIMCKVDSFMQATALLASVLTLTVISVGRFVAVMFPLQAHTSPDRAHRVIAAVWLTSILLACPLAIYRELHSFKWKNFTSWHCDEYWPKEVRFDPSLGMCITTYDSKKLFYTLLTIALYFLPVGIMLLNYGLVVWRLWMTQLPGEHSAPARNTATRAKKRVVKMVSVVLLVFVICWTPLQSLILYSNFIHAQHYAGELPQWFPVMEFCAYFVAYSNSALNPIIYCGFNASFRQGLVSLVTCRHSSSSIISYGPSTGRWTISQDRTESSEGHWKGMTAGTRETTVACSGPEPAVLLEFSSLRRSRMHKAAQSAQESDRLVVANSNKNPRGTATSDVTCKKCYMGVNLQQTDSQLTLNHHGTTTTTSFILDNHHESPKSSHAGHSCRRLDVQVSNSSSNSGTATVTTVCGCCKRKFVDDDMYDLKVVKTSADMDTKGDML</sequence>
<keyword evidence="5" id="KW-0297">G-protein coupled receptor</keyword>
<protein>
    <submittedName>
        <fullName evidence="11">GPCR A63 SUBK2</fullName>
    </submittedName>
</protein>
<evidence type="ECO:0000256" key="7">
    <source>
        <dbReference type="ARBA" id="ARBA00023170"/>
    </source>
</evidence>
<dbReference type="PRINTS" id="PR00237">
    <property type="entry name" value="GPCRRHODOPSN"/>
</dbReference>
<feature type="transmembrane region" description="Helical" evidence="9">
    <location>
        <begin position="81"/>
        <end position="103"/>
    </location>
</feature>
<dbReference type="Gene3D" id="1.20.1070.10">
    <property type="entry name" value="Rhodopsin 7-helix transmembrane proteins"/>
    <property type="match status" value="1"/>
</dbReference>
<evidence type="ECO:0000313" key="11">
    <source>
        <dbReference type="EMBL" id="QMX76590.1"/>
    </source>
</evidence>
<keyword evidence="4 9" id="KW-1133">Transmembrane helix</keyword>
<dbReference type="GeneID" id="134773514"/>
<dbReference type="GO" id="GO:0004930">
    <property type="term" value="F:G protein-coupled receptor activity"/>
    <property type="evidence" value="ECO:0007669"/>
    <property type="project" value="UniProtKB-KW"/>
</dbReference>